<evidence type="ECO:0000256" key="1">
    <source>
        <dbReference type="ARBA" id="ARBA00022723"/>
    </source>
</evidence>
<organism evidence="9 10">
    <name type="scientific">Basidiobolus ranarum</name>
    <dbReference type="NCBI Taxonomy" id="34480"/>
    <lineage>
        <taxon>Eukaryota</taxon>
        <taxon>Fungi</taxon>
        <taxon>Fungi incertae sedis</taxon>
        <taxon>Zoopagomycota</taxon>
        <taxon>Entomophthoromycotina</taxon>
        <taxon>Basidiobolomycetes</taxon>
        <taxon>Basidiobolales</taxon>
        <taxon>Basidiobolaceae</taxon>
        <taxon>Basidiobolus</taxon>
    </lineage>
</organism>
<dbReference type="PANTHER" id="PTHR11347">
    <property type="entry name" value="CYCLIC NUCLEOTIDE PHOSPHODIESTERASE"/>
    <property type="match status" value="1"/>
</dbReference>
<dbReference type="GO" id="GO:0004114">
    <property type="term" value="F:3',5'-cyclic-nucleotide phosphodiesterase activity"/>
    <property type="evidence" value="ECO:0007669"/>
    <property type="project" value="UniProtKB-EC"/>
</dbReference>
<evidence type="ECO:0000256" key="6">
    <source>
        <dbReference type="SAM" id="MobiDB-lite"/>
    </source>
</evidence>
<dbReference type="InterPro" id="IPR011006">
    <property type="entry name" value="CheY-like_superfamily"/>
</dbReference>
<keyword evidence="5" id="KW-0175">Coiled coil</keyword>
<feature type="domain" description="PDEase" evidence="8">
    <location>
        <begin position="579"/>
        <end position="970"/>
    </location>
</feature>
<dbReference type="SUPFAM" id="SSF109604">
    <property type="entry name" value="HD-domain/PDEase-like"/>
    <property type="match status" value="1"/>
</dbReference>
<dbReference type="CDD" id="cd00077">
    <property type="entry name" value="HDc"/>
    <property type="match status" value="1"/>
</dbReference>
<dbReference type="PROSITE" id="PS50110">
    <property type="entry name" value="RESPONSE_REGULATORY"/>
    <property type="match status" value="1"/>
</dbReference>
<dbReference type="PROSITE" id="PS51845">
    <property type="entry name" value="PDEASE_I_2"/>
    <property type="match status" value="1"/>
</dbReference>
<dbReference type="InterPro" id="IPR003607">
    <property type="entry name" value="HD/PDEase_dom"/>
</dbReference>
<gene>
    <name evidence="9" type="primary">PDE2_7</name>
    <name evidence="9" type="ORF">K7432_008553</name>
</gene>
<feature type="region of interest" description="Disordered" evidence="6">
    <location>
        <begin position="516"/>
        <end position="553"/>
    </location>
</feature>
<dbReference type="SMART" id="SM00471">
    <property type="entry name" value="HDc"/>
    <property type="match status" value="1"/>
</dbReference>
<evidence type="ECO:0000259" key="8">
    <source>
        <dbReference type="PROSITE" id="PS51845"/>
    </source>
</evidence>
<dbReference type="InterPro" id="IPR002073">
    <property type="entry name" value="PDEase_catalytic_dom"/>
</dbReference>
<dbReference type="PROSITE" id="PS00126">
    <property type="entry name" value="PDEASE_I_1"/>
    <property type="match status" value="1"/>
</dbReference>
<evidence type="ECO:0000256" key="4">
    <source>
        <dbReference type="RuleBase" id="RU363067"/>
    </source>
</evidence>
<comment type="similarity">
    <text evidence="4">Belongs to the cyclic nucleotide phosphodiesterase family.</text>
</comment>
<dbReference type="InterPro" id="IPR036971">
    <property type="entry name" value="PDEase_catalytic_dom_sf"/>
</dbReference>
<dbReference type="EMBL" id="JASJQH010007356">
    <property type="protein sequence ID" value="KAK9710230.1"/>
    <property type="molecule type" value="Genomic_DNA"/>
</dbReference>
<keyword evidence="1 4" id="KW-0479">Metal-binding</keyword>
<evidence type="ECO:0000256" key="5">
    <source>
        <dbReference type="SAM" id="Coils"/>
    </source>
</evidence>
<evidence type="ECO:0000256" key="2">
    <source>
        <dbReference type="ARBA" id="ARBA00022801"/>
    </source>
</evidence>
<dbReference type="Gene3D" id="3.40.50.2300">
    <property type="match status" value="1"/>
</dbReference>
<name>A0ABR2VZB8_9FUNG</name>
<keyword evidence="10" id="KW-1185">Reference proteome</keyword>
<dbReference type="InterPro" id="IPR001789">
    <property type="entry name" value="Sig_transdc_resp-reg_receiver"/>
</dbReference>
<evidence type="ECO:0000259" key="7">
    <source>
        <dbReference type="PROSITE" id="PS50110"/>
    </source>
</evidence>
<comment type="caution">
    <text evidence="9">The sequence shown here is derived from an EMBL/GenBank/DDBJ whole genome shotgun (WGS) entry which is preliminary data.</text>
</comment>
<comment type="caution">
    <text evidence="3">Lacks conserved residue(s) required for the propagation of feature annotation.</text>
</comment>
<feature type="compositionally biased region" description="Polar residues" evidence="6">
    <location>
        <begin position="544"/>
        <end position="553"/>
    </location>
</feature>
<dbReference type="Pfam" id="PF00072">
    <property type="entry name" value="Response_reg"/>
    <property type="match status" value="1"/>
</dbReference>
<accession>A0ABR2VZB8</accession>
<sequence>MHYNQAPNRPLAFRSARSTSYDHTALSNDNNELNEQPTAFNSSLSTLTLTSPVGLNETPGDMEPKDSMAFNEQYTPPISPTDPAFHQFFLRKLSFRPSEVKVLIYDEDILHGRLVRQHLRKIGYLVDLVADKNSALAILRRSCSDSSIENQSTSCYQLVIVSITCENSDGFNEGLEVLQLVRSSETLKDLPVIMMADPEQLELACNCLQLGADDYVLKPVRLETVKTVWRSVWRKRKEHKVMLMLEEERNKRRSLQLAVDKLQDQMLQAIETPINLITRTVTDLLQSTGMSDEAKNTLATILSSLKSTNLYRPAFEKLLHNKHLDAETRNWLSTEVIKDALLSTPPDGVLLERSRYSYPSRHRRASSFEGSINSAFSDSIWPSEMWDRNRANEPEDSADYKNMRNGTYYHCLNQRRNSDTQQLTRFANGFRSRRQRIHSIHEQASNEEPFGPEGPSLNCFLELSDIKNEDAVNSDNLSTGFKRDYTYDKPLENIPECCLDGDEDGDSLVADEIVTKQPPVTNDGELASVDQSEPSLDAADSHEYPSSNRNGLQLSTTVDRKNGLEAISTVPPTPTSECSYPEPPPSPMTIVPQPQRAVVLNSWGFDVWSYTEMELLPFLVDMFNELGFIEHYNISLETLTCFFHAVKDGYNTSHNPYHNFRHAFDVTQAGFLFLREACDLDFNGTSQAGETKLSSKMENQEPPKSPPLDATPVVEAAKQSCDSTADNVESSSQECSDPSQKVDDTHCAFTMNEKFAFIIACLCHDLSHDGHTNNFHVATNSELAILYNDCSVLENFHAHQTFVLLRSLPEANIFSNLSASVVAELRSIIIKCILATDMGKHMEVMANFNECVTSGWRWDDRSHRLRLLEMLMKCADISNTARPLHLARVWSDLIQEEMFNQGDQEKDIQLPVSAFGDRDNPQQPRLAITFADFVVTPLFKAISGILPSILVHVRSCSATREYWSVYMNSGRDKSSAST</sequence>
<feature type="domain" description="Response regulatory" evidence="7">
    <location>
        <begin position="101"/>
        <end position="233"/>
    </location>
</feature>
<dbReference type="InterPro" id="IPR023174">
    <property type="entry name" value="PDEase_CS"/>
</dbReference>
<reference evidence="9 10" key="1">
    <citation type="submission" date="2023-04" db="EMBL/GenBank/DDBJ databases">
        <title>Genome of Basidiobolus ranarum AG-B5.</title>
        <authorList>
            <person name="Stajich J.E."/>
            <person name="Carter-House D."/>
            <person name="Gryganskyi A."/>
        </authorList>
    </citation>
    <scope>NUCLEOTIDE SEQUENCE [LARGE SCALE GENOMIC DNA]</scope>
    <source>
        <strain evidence="9 10">AG-B5</strain>
    </source>
</reference>
<feature type="coiled-coil region" evidence="5">
    <location>
        <begin position="245"/>
        <end position="272"/>
    </location>
</feature>
<dbReference type="Gene3D" id="1.10.1300.10">
    <property type="entry name" value="3'5'-cyclic nucleotide phosphodiesterase, catalytic domain"/>
    <property type="match status" value="1"/>
</dbReference>
<dbReference type="SUPFAM" id="SSF52172">
    <property type="entry name" value="CheY-like"/>
    <property type="match status" value="1"/>
</dbReference>
<dbReference type="Pfam" id="PF00233">
    <property type="entry name" value="PDEase_I"/>
    <property type="match status" value="1"/>
</dbReference>
<protein>
    <recommendedName>
        <fullName evidence="4">Phosphodiesterase</fullName>
        <ecNumber evidence="4">3.1.4.-</ecNumber>
    </recommendedName>
</protein>
<evidence type="ECO:0000256" key="3">
    <source>
        <dbReference type="PROSITE-ProRule" id="PRU00169"/>
    </source>
</evidence>
<feature type="region of interest" description="Disordered" evidence="6">
    <location>
        <begin position="689"/>
        <end position="710"/>
    </location>
</feature>
<dbReference type="SMART" id="SM00448">
    <property type="entry name" value="REC"/>
    <property type="match status" value="1"/>
</dbReference>
<evidence type="ECO:0000313" key="10">
    <source>
        <dbReference type="Proteomes" id="UP001479436"/>
    </source>
</evidence>
<comment type="cofactor">
    <cofactor evidence="4">
        <name>a divalent metal cation</name>
        <dbReference type="ChEBI" id="CHEBI:60240"/>
    </cofactor>
    <text evidence="4">Binds 2 divalent metal cations per subunit. Site 1 may preferentially bind zinc ions, while site 2 has a preference for magnesium and/or manganese ions.</text>
</comment>
<evidence type="ECO:0000313" key="9">
    <source>
        <dbReference type="EMBL" id="KAK9710230.1"/>
    </source>
</evidence>
<proteinExistence type="inferred from homology"/>
<feature type="region of interest" description="Disordered" evidence="6">
    <location>
        <begin position="51"/>
        <end position="72"/>
    </location>
</feature>
<dbReference type="Proteomes" id="UP001479436">
    <property type="component" value="Unassembled WGS sequence"/>
</dbReference>
<dbReference type="EC" id="3.1.4.-" evidence="4"/>
<keyword evidence="2 4" id="KW-0378">Hydrolase</keyword>